<evidence type="ECO:0000256" key="1">
    <source>
        <dbReference type="SAM" id="MobiDB-lite"/>
    </source>
</evidence>
<dbReference type="Proteomes" id="UP000279259">
    <property type="component" value="Unassembled WGS sequence"/>
</dbReference>
<proteinExistence type="predicted"/>
<dbReference type="AlphaFoldDB" id="A0A427Y8B2"/>
<accession>A0A427Y8B2</accession>
<name>A0A427Y8B2_9TREE</name>
<protein>
    <submittedName>
        <fullName evidence="2">Uncharacterized protein</fullName>
    </submittedName>
</protein>
<comment type="caution">
    <text evidence="2">The sequence shown here is derived from an EMBL/GenBank/DDBJ whole genome shotgun (WGS) entry which is preliminary data.</text>
</comment>
<feature type="compositionally biased region" description="Basic and acidic residues" evidence="1">
    <location>
        <begin position="115"/>
        <end position="127"/>
    </location>
</feature>
<evidence type="ECO:0000313" key="2">
    <source>
        <dbReference type="EMBL" id="RSH87362.1"/>
    </source>
</evidence>
<dbReference type="EMBL" id="RSCD01000017">
    <property type="protein sequence ID" value="RSH87362.1"/>
    <property type="molecule type" value="Genomic_DNA"/>
</dbReference>
<feature type="compositionally biased region" description="Polar residues" evidence="1">
    <location>
        <begin position="1"/>
        <end position="17"/>
    </location>
</feature>
<feature type="region of interest" description="Disordered" evidence="1">
    <location>
        <begin position="1"/>
        <end position="28"/>
    </location>
</feature>
<keyword evidence="3" id="KW-1185">Reference proteome</keyword>
<reference evidence="2 3" key="1">
    <citation type="submission" date="2018-11" db="EMBL/GenBank/DDBJ databases">
        <title>Genome sequence of Saitozyma podzolica DSM 27192.</title>
        <authorList>
            <person name="Aliyu H."/>
            <person name="Gorte O."/>
            <person name="Ochsenreither K."/>
        </authorList>
    </citation>
    <scope>NUCLEOTIDE SEQUENCE [LARGE SCALE GENOMIC DNA]</scope>
    <source>
        <strain evidence="2 3">DSM 27192</strain>
    </source>
</reference>
<feature type="region of interest" description="Disordered" evidence="1">
    <location>
        <begin position="104"/>
        <end position="127"/>
    </location>
</feature>
<dbReference type="OrthoDB" id="2559017at2759"/>
<sequence>MAASRPTTALDPQSGGSQPPDRPSRDTFLDTDDEIHVIAGALWTLSVKYDKVDEKDRPKDVDGLRKWITKHRIEAVGKLANKVEPPFTAWSIDQMQKDVGAMMEELLSKTLPPPEEGKKGKEKDKKE</sequence>
<gene>
    <name evidence="2" type="ORF">EHS25_003271</name>
</gene>
<organism evidence="2 3">
    <name type="scientific">Saitozyma podzolica</name>
    <dbReference type="NCBI Taxonomy" id="1890683"/>
    <lineage>
        <taxon>Eukaryota</taxon>
        <taxon>Fungi</taxon>
        <taxon>Dikarya</taxon>
        <taxon>Basidiomycota</taxon>
        <taxon>Agaricomycotina</taxon>
        <taxon>Tremellomycetes</taxon>
        <taxon>Tremellales</taxon>
        <taxon>Trimorphomycetaceae</taxon>
        <taxon>Saitozyma</taxon>
    </lineage>
</organism>
<evidence type="ECO:0000313" key="3">
    <source>
        <dbReference type="Proteomes" id="UP000279259"/>
    </source>
</evidence>